<organism evidence="6 7">
    <name type="scientific">Amanita muscaria (strain Koide BX008)</name>
    <dbReference type="NCBI Taxonomy" id="946122"/>
    <lineage>
        <taxon>Eukaryota</taxon>
        <taxon>Fungi</taxon>
        <taxon>Dikarya</taxon>
        <taxon>Basidiomycota</taxon>
        <taxon>Agaricomycotina</taxon>
        <taxon>Agaricomycetes</taxon>
        <taxon>Agaricomycetidae</taxon>
        <taxon>Agaricales</taxon>
        <taxon>Pluteineae</taxon>
        <taxon>Amanitaceae</taxon>
        <taxon>Amanita</taxon>
    </lineage>
</organism>
<dbReference type="GO" id="GO:0005730">
    <property type="term" value="C:nucleolus"/>
    <property type="evidence" value="ECO:0007669"/>
    <property type="project" value="UniProtKB-SubCell"/>
</dbReference>
<sequence length="212" mass="24548">MATPNNIALLTQSHRAIAAKRRRKQDQVKEIVFDDEARREFLTGFHKRKVARTEAAKKKALERQKQERLEARNEQRRALRERAKENAALIEEAYGGAPGTVKSDEDEWAGIHTSDGQHQEDEYEGEEQLATVTVVEDFDLDSFKLHDKKPTHDDGKGLPPFSNPIAKKRGKTEEKKVRYQTHSARKQERLKQRVTWAERVEAGKRRKGNKKR</sequence>
<feature type="region of interest" description="Disordered" evidence="5">
    <location>
        <begin position="145"/>
        <end position="212"/>
    </location>
</feature>
<protein>
    <recommendedName>
        <fullName evidence="8">Ribosomal RNA-processing protein 17</fullName>
    </recommendedName>
</protein>
<feature type="compositionally biased region" description="Basic and acidic residues" evidence="5">
    <location>
        <begin position="145"/>
        <end position="156"/>
    </location>
</feature>
<dbReference type="InParanoid" id="A0A0C2SZ79"/>
<dbReference type="PANTHER" id="PTHR14577">
    <property type="entry name" value="NUCLEOLAR PROTEIN 12"/>
    <property type="match status" value="1"/>
</dbReference>
<dbReference type="HOGENOM" id="CLU_083957_0_0_1"/>
<evidence type="ECO:0000256" key="1">
    <source>
        <dbReference type="ARBA" id="ARBA00004604"/>
    </source>
</evidence>
<proteinExistence type="inferred from homology"/>
<dbReference type="Proteomes" id="UP000054549">
    <property type="component" value="Unassembled WGS sequence"/>
</dbReference>
<dbReference type="EMBL" id="KN818227">
    <property type="protein sequence ID" value="KIL68860.1"/>
    <property type="molecule type" value="Genomic_DNA"/>
</dbReference>
<keyword evidence="4" id="KW-0539">Nucleus</keyword>
<reference evidence="6 7" key="1">
    <citation type="submission" date="2014-04" db="EMBL/GenBank/DDBJ databases">
        <title>Evolutionary Origins and Diversification of the Mycorrhizal Mutualists.</title>
        <authorList>
            <consortium name="DOE Joint Genome Institute"/>
            <consortium name="Mycorrhizal Genomics Consortium"/>
            <person name="Kohler A."/>
            <person name="Kuo A."/>
            <person name="Nagy L.G."/>
            <person name="Floudas D."/>
            <person name="Copeland A."/>
            <person name="Barry K.W."/>
            <person name="Cichocki N."/>
            <person name="Veneault-Fourrey C."/>
            <person name="LaButti K."/>
            <person name="Lindquist E.A."/>
            <person name="Lipzen A."/>
            <person name="Lundell T."/>
            <person name="Morin E."/>
            <person name="Murat C."/>
            <person name="Riley R."/>
            <person name="Ohm R."/>
            <person name="Sun H."/>
            <person name="Tunlid A."/>
            <person name="Henrissat B."/>
            <person name="Grigoriev I.V."/>
            <person name="Hibbett D.S."/>
            <person name="Martin F."/>
        </authorList>
    </citation>
    <scope>NUCLEOTIDE SEQUENCE [LARGE SCALE GENOMIC DNA]</scope>
    <source>
        <strain evidence="6 7">Koide BX008</strain>
    </source>
</reference>
<dbReference type="InterPro" id="IPR019186">
    <property type="entry name" value="Nucleolar_protein_12"/>
</dbReference>
<keyword evidence="7" id="KW-1185">Reference proteome</keyword>
<evidence type="ECO:0000256" key="4">
    <source>
        <dbReference type="ARBA" id="ARBA00023242"/>
    </source>
</evidence>
<gene>
    <name evidence="6" type="ORF">M378DRAFT_184733</name>
</gene>
<evidence type="ECO:0000256" key="3">
    <source>
        <dbReference type="ARBA" id="ARBA00023054"/>
    </source>
</evidence>
<accession>A0A0C2SZ79</accession>
<dbReference type="PANTHER" id="PTHR14577:SF0">
    <property type="entry name" value="NUCLEOLAR PROTEIN 12"/>
    <property type="match status" value="1"/>
</dbReference>
<evidence type="ECO:0000313" key="7">
    <source>
        <dbReference type="Proteomes" id="UP000054549"/>
    </source>
</evidence>
<feature type="compositionally biased region" description="Basic and acidic residues" evidence="5">
    <location>
        <begin position="185"/>
        <end position="203"/>
    </location>
</feature>
<evidence type="ECO:0008006" key="8">
    <source>
        <dbReference type="Google" id="ProtNLM"/>
    </source>
</evidence>
<dbReference type="GO" id="GO:0019843">
    <property type="term" value="F:rRNA binding"/>
    <property type="evidence" value="ECO:0007669"/>
    <property type="project" value="TreeGrafter"/>
</dbReference>
<name>A0A0C2SZ79_AMAMK</name>
<dbReference type="Pfam" id="PF09805">
    <property type="entry name" value="Nop25"/>
    <property type="match status" value="1"/>
</dbReference>
<dbReference type="OrthoDB" id="551633at2759"/>
<evidence type="ECO:0000256" key="2">
    <source>
        <dbReference type="ARBA" id="ARBA00007175"/>
    </source>
</evidence>
<comment type="similarity">
    <text evidence="2">Belongs to the RRP17 family.</text>
</comment>
<keyword evidence="3" id="KW-0175">Coiled coil</keyword>
<evidence type="ECO:0000313" key="6">
    <source>
        <dbReference type="EMBL" id="KIL68860.1"/>
    </source>
</evidence>
<dbReference type="AlphaFoldDB" id="A0A0C2SZ79"/>
<dbReference type="STRING" id="946122.A0A0C2SZ79"/>
<comment type="subcellular location">
    <subcellularLocation>
        <location evidence="1">Nucleus</location>
        <location evidence="1">Nucleolus</location>
    </subcellularLocation>
</comment>
<feature type="region of interest" description="Disordered" evidence="5">
    <location>
        <begin position="56"/>
        <end position="77"/>
    </location>
</feature>
<evidence type="ECO:0000256" key="5">
    <source>
        <dbReference type="SAM" id="MobiDB-lite"/>
    </source>
</evidence>